<dbReference type="OrthoDB" id="1700726at2759"/>
<evidence type="ECO:0000313" key="2">
    <source>
        <dbReference type="EMBL" id="KAA6395916.1"/>
    </source>
</evidence>
<organism evidence="1 3">
    <name type="scientific">Streblomastix strix</name>
    <dbReference type="NCBI Taxonomy" id="222440"/>
    <lineage>
        <taxon>Eukaryota</taxon>
        <taxon>Metamonada</taxon>
        <taxon>Preaxostyla</taxon>
        <taxon>Oxymonadida</taxon>
        <taxon>Streblomastigidae</taxon>
        <taxon>Streblomastix</taxon>
    </lineage>
</organism>
<protein>
    <submittedName>
        <fullName evidence="1">Uncharacterized protein</fullName>
    </submittedName>
</protein>
<sequence>MVYGPTTASALVAFTVPDWDLLLDKEREGVEEYTIKQDKVIEWGNGAVKLFWEEGKVDLMKRKKKKRSQNLIRRKIIRKRS</sequence>
<comment type="caution">
    <text evidence="1">The sequence shown here is derived from an EMBL/GenBank/DDBJ whole genome shotgun (WGS) entry which is preliminary data.</text>
</comment>
<dbReference type="EMBL" id="SNRW01001563">
    <property type="protein sequence ID" value="KAA6395916.1"/>
    <property type="molecule type" value="Genomic_DNA"/>
</dbReference>
<dbReference type="EMBL" id="SNRW01001563">
    <property type="protein sequence ID" value="KAA6395913.1"/>
    <property type="molecule type" value="Genomic_DNA"/>
</dbReference>
<accession>A0A5J4WM54</accession>
<evidence type="ECO:0000313" key="1">
    <source>
        <dbReference type="EMBL" id="KAA6395913.1"/>
    </source>
</evidence>
<name>A0A5J4WM54_9EUKA</name>
<evidence type="ECO:0000313" key="3">
    <source>
        <dbReference type="Proteomes" id="UP000324800"/>
    </source>
</evidence>
<dbReference type="AlphaFoldDB" id="A0A5J4WM54"/>
<reference evidence="1 3" key="1">
    <citation type="submission" date="2019-03" db="EMBL/GenBank/DDBJ databases">
        <title>Single cell metagenomics reveals metabolic interactions within the superorganism composed of flagellate Streblomastix strix and complex community of Bacteroidetes bacteria on its surface.</title>
        <authorList>
            <person name="Treitli S.C."/>
            <person name="Kolisko M."/>
            <person name="Husnik F."/>
            <person name="Keeling P."/>
            <person name="Hampl V."/>
        </authorList>
    </citation>
    <scope>NUCLEOTIDE SEQUENCE [LARGE SCALE GENOMIC DNA]</scope>
    <source>
        <strain evidence="1">ST1C</strain>
    </source>
</reference>
<gene>
    <name evidence="1" type="ORF">EZS28_008557</name>
    <name evidence="2" type="ORF">EZS28_008560</name>
</gene>
<proteinExistence type="predicted"/>
<dbReference type="Proteomes" id="UP000324800">
    <property type="component" value="Unassembled WGS sequence"/>
</dbReference>